<feature type="region of interest" description="Disordered" evidence="1">
    <location>
        <begin position="106"/>
        <end position="137"/>
    </location>
</feature>
<feature type="signal peptide" evidence="2">
    <location>
        <begin position="1"/>
        <end position="22"/>
    </location>
</feature>
<evidence type="ECO:0000256" key="2">
    <source>
        <dbReference type="SAM" id="SignalP"/>
    </source>
</evidence>
<comment type="caution">
    <text evidence="3">The sequence shown here is derived from an EMBL/GenBank/DDBJ whole genome shotgun (WGS) entry which is preliminary data.</text>
</comment>
<evidence type="ECO:0000313" key="3">
    <source>
        <dbReference type="EMBL" id="OGY91581.1"/>
    </source>
</evidence>
<dbReference type="Gene3D" id="1.20.5.320">
    <property type="entry name" value="6-Phosphogluconate Dehydrogenase, domain 3"/>
    <property type="match status" value="2"/>
</dbReference>
<keyword evidence="2" id="KW-0732">Signal</keyword>
<accession>A0A1G2BR47</accession>
<dbReference type="EMBL" id="MHKN01000038">
    <property type="protein sequence ID" value="OGY91581.1"/>
    <property type="molecule type" value="Genomic_DNA"/>
</dbReference>
<reference evidence="3 4" key="1">
    <citation type="journal article" date="2016" name="Nat. Commun.">
        <title>Thousands of microbial genomes shed light on interconnected biogeochemical processes in an aquifer system.</title>
        <authorList>
            <person name="Anantharaman K."/>
            <person name="Brown C.T."/>
            <person name="Hug L.A."/>
            <person name="Sharon I."/>
            <person name="Castelle C.J."/>
            <person name="Probst A.J."/>
            <person name="Thomas B.C."/>
            <person name="Singh A."/>
            <person name="Wilkins M.J."/>
            <person name="Karaoz U."/>
            <person name="Brodie E.L."/>
            <person name="Williams K.H."/>
            <person name="Hubbard S.S."/>
            <person name="Banfield J.F."/>
        </authorList>
    </citation>
    <scope>NUCLEOTIDE SEQUENCE [LARGE SCALE GENOMIC DNA]</scope>
</reference>
<name>A0A1G2BR47_9BACT</name>
<feature type="compositionally biased region" description="Low complexity" evidence="1">
    <location>
        <begin position="53"/>
        <end position="72"/>
    </location>
</feature>
<evidence type="ECO:0008006" key="5">
    <source>
        <dbReference type="Google" id="ProtNLM"/>
    </source>
</evidence>
<dbReference type="AlphaFoldDB" id="A0A1G2BR47"/>
<feature type="chain" id="PRO_5009582126" description="Collagen-like protein" evidence="2">
    <location>
        <begin position="23"/>
        <end position="213"/>
    </location>
</feature>
<protein>
    <recommendedName>
        <fullName evidence="5">Collagen-like protein</fullName>
    </recommendedName>
</protein>
<sequence>MKKVIIAAVAVVFLVSVNAAFAKQQPNGQPFQAIWDAINELRAQGGGTGSQGPAGPQGPTGATGPAGTAGTAGDDGISCWDLDQDGVADIAEDTNDDNVVNVLDCQGTGGTGATGPQGPTGPAGPTGPMGPQGPRGISGAGNIAFIDDEVNILYALTTNGIVWERSTSTWNDLNRTVPTSTSHIVQWEITGFLDELGDIWNWDGAAWTNVSHP</sequence>
<evidence type="ECO:0000313" key="4">
    <source>
        <dbReference type="Proteomes" id="UP000177349"/>
    </source>
</evidence>
<dbReference type="Proteomes" id="UP000177349">
    <property type="component" value="Unassembled WGS sequence"/>
</dbReference>
<proteinExistence type="predicted"/>
<evidence type="ECO:0000256" key="1">
    <source>
        <dbReference type="SAM" id="MobiDB-lite"/>
    </source>
</evidence>
<gene>
    <name evidence="3" type="ORF">A3B31_00210</name>
</gene>
<organism evidence="3 4">
    <name type="scientific">Candidatus Komeilibacteria bacterium RIFCSPLOWO2_01_FULL_53_11</name>
    <dbReference type="NCBI Taxonomy" id="1798552"/>
    <lineage>
        <taxon>Bacteria</taxon>
        <taxon>Candidatus Komeiliibacteriota</taxon>
    </lineage>
</organism>
<feature type="region of interest" description="Disordered" evidence="1">
    <location>
        <begin position="43"/>
        <end position="78"/>
    </location>
</feature>